<dbReference type="AlphaFoldDB" id="A0A4R1B6Q7"/>
<keyword evidence="3" id="KW-1185">Reference proteome</keyword>
<reference evidence="2 3" key="1">
    <citation type="submission" date="2019-03" db="EMBL/GenBank/DDBJ databases">
        <authorList>
            <person name="Kim M.K.M."/>
        </authorList>
    </citation>
    <scope>NUCLEOTIDE SEQUENCE [LARGE SCALE GENOMIC DNA]</scope>
    <source>
        <strain evidence="2 3">17J68-12</strain>
    </source>
</reference>
<evidence type="ECO:0000313" key="2">
    <source>
        <dbReference type="EMBL" id="TCJ11998.1"/>
    </source>
</evidence>
<dbReference type="RefSeq" id="WP_131450475.1">
    <property type="nucleotide sequence ID" value="NZ_SJZI01000052.1"/>
</dbReference>
<feature type="transmembrane region" description="Helical" evidence="1">
    <location>
        <begin position="24"/>
        <end position="54"/>
    </location>
</feature>
<keyword evidence="1" id="KW-0472">Membrane</keyword>
<comment type="caution">
    <text evidence="2">The sequence shown here is derived from an EMBL/GenBank/DDBJ whole genome shotgun (WGS) entry which is preliminary data.</text>
</comment>
<dbReference type="EMBL" id="SJZI01000052">
    <property type="protein sequence ID" value="TCJ11998.1"/>
    <property type="molecule type" value="Genomic_DNA"/>
</dbReference>
<sequence>MPSTTTNEFSSGALVVRESKRFNYVIGAAIIVFGVVMALIGAAGPIVAGIILLAGIGTIIKGWRSPVILAIGPGGIQHGGNLVTGWDRFVRAQVRTEEFRSTRGIDQVRQVLLVQHYDEQGNLYQRKIELPEMRDHDDSAIIAAIRAFSG</sequence>
<name>A0A4R1B6Q7_9BACT</name>
<proteinExistence type="predicted"/>
<dbReference type="Proteomes" id="UP000295334">
    <property type="component" value="Unassembled WGS sequence"/>
</dbReference>
<evidence type="ECO:0000313" key="3">
    <source>
        <dbReference type="Proteomes" id="UP000295334"/>
    </source>
</evidence>
<evidence type="ECO:0000256" key="1">
    <source>
        <dbReference type="SAM" id="Phobius"/>
    </source>
</evidence>
<keyword evidence="1" id="KW-0812">Transmembrane</keyword>
<keyword evidence="1" id="KW-1133">Transmembrane helix</keyword>
<protein>
    <submittedName>
        <fullName evidence="2">Uncharacterized protein</fullName>
    </submittedName>
</protein>
<accession>A0A4R1B6Q7</accession>
<gene>
    <name evidence="2" type="ORF">EPD60_15690</name>
</gene>
<organism evidence="2 3">
    <name type="scientific">Flaviaesturariibacter flavus</name>
    <dbReference type="NCBI Taxonomy" id="2502780"/>
    <lineage>
        <taxon>Bacteria</taxon>
        <taxon>Pseudomonadati</taxon>
        <taxon>Bacteroidota</taxon>
        <taxon>Chitinophagia</taxon>
        <taxon>Chitinophagales</taxon>
        <taxon>Chitinophagaceae</taxon>
        <taxon>Flaviaestuariibacter</taxon>
    </lineage>
</organism>